<reference evidence="2" key="1">
    <citation type="submission" date="2020-07" db="EMBL/GenBank/DDBJ databases">
        <title>Genome sequence and genetic diversity analysis of an under-domesticated orphan crop, white fonio (Digitaria exilis).</title>
        <authorList>
            <person name="Bennetzen J.L."/>
            <person name="Chen S."/>
            <person name="Ma X."/>
            <person name="Wang X."/>
            <person name="Yssel A.E.J."/>
            <person name="Chaluvadi S.R."/>
            <person name="Johnson M."/>
            <person name="Gangashetty P."/>
            <person name="Hamidou F."/>
            <person name="Sanogo M.D."/>
            <person name="Zwaenepoel A."/>
            <person name="Wallace J."/>
            <person name="Van De Peer Y."/>
            <person name="Van Deynze A."/>
        </authorList>
    </citation>
    <scope>NUCLEOTIDE SEQUENCE</scope>
    <source>
        <tissue evidence="2">Leaves</tissue>
    </source>
</reference>
<name>A0A835EHZ8_9POAL</name>
<sequence>MACSRTGQQASSSATTSRPWSWSCCPRRRCSSTPSARK</sequence>
<dbReference type="EMBL" id="JACEFO010001947">
    <property type="protein sequence ID" value="KAF8692128.1"/>
    <property type="molecule type" value="Genomic_DNA"/>
</dbReference>
<dbReference type="AlphaFoldDB" id="A0A835EHZ8"/>
<protein>
    <submittedName>
        <fullName evidence="2">Uncharacterized protein</fullName>
    </submittedName>
</protein>
<dbReference type="Proteomes" id="UP000636709">
    <property type="component" value="Unassembled WGS sequence"/>
</dbReference>
<evidence type="ECO:0000313" key="2">
    <source>
        <dbReference type="EMBL" id="KAF8692128.1"/>
    </source>
</evidence>
<feature type="region of interest" description="Disordered" evidence="1">
    <location>
        <begin position="1"/>
        <end position="38"/>
    </location>
</feature>
<feature type="compositionally biased region" description="Basic residues" evidence="1">
    <location>
        <begin position="26"/>
        <end position="38"/>
    </location>
</feature>
<feature type="compositionally biased region" description="Low complexity" evidence="1">
    <location>
        <begin position="1"/>
        <end position="25"/>
    </location>
</feature>
<comment type="caution">
    <text evidence="2">The sequence shown here is derived from an EMBL/GenBank/DDBJ whole genome shotgun (WGS) entry which is preliminary data.</text>
</comment>
<organism evidence="2 3">
    <name type="scientific">Digitaria exilis</name>
    <dbReference type="NCBI Taxonomy" id="1010633"/>
    <lineage>
        <taxon>Eukaryota</taxon>
        <taxon>Viridiplantae</taxon>
        <taxon>Streptophyta</taxon>
        <taxon>Embryophyta</taxon>
        <taxon>Tracheophyta</taxon>
        <taxon>Spermatophyta</taxon>
        <taxon>Magnoliopsida</taxon>
        <taxon>Liliopsida</taxon>
        <taxon>Poales</taxon>
        <taxon>Poaceae</taxon>
        <taxon>PACMAD clade</taxon>
        <taxon>Panicoideae</taxon>
        <taxon>Panicodae</taxon>
        <taxon>Paniceae</taxon>
        <taxon>Anthephorinae</taxon>
        <taxon>Digitaria</taxon>
    </lineage>
</organism>
<accession>A0A835EHZ8</accession>
<evidence type="ECO:0000256" key="1">
    <source>
        <dbReference type="SAM" id="MobiDB-lite"/>
    </source>
</evidence>
<keyword evidence="3" id="KW-1185">Reference proteome</keyword>
<proteinExistence type="predicted"/>
<evidence type="ECO:0000313" key="3">
    <source>
        <dbReference type="Proteomes" id="UP000636709"/>
    </source>
</evidence>
<gene>
    <name evidence="2" type="ORF">HU200_039728</name>
</gene>